<dbReference type="Proteomes" id="UP000076798">
    <property type="component" value="Unassembled WGS sequence"/>
</dbReference>
<evidence type="ECO:0008006" key="4">
    <source>
        <dbReference type="Google" id="ProtNLM"/>
    </source>
</evidence>
<dbReference type="AlphaFoldDB" id="A0A166FJ30"/>
<organism evidence="2 3">
    <name type="scientific">Sistotremastrum suecicum HHB10207 ss-3</name>
    <dbReference type="NCBI Taxonomy" id="1314776"/>
    <lineage>
        <taxon>Eukaryota</taxon>
        <taxon>Fungi</taxon>
        <taxon>Dikarya</taxon>
        <taxon>Basidiomycota</taxon>
        <taxon>Agaricomycotina</taxon>
        <taxon>Agaricomycetes</taxon>
        <taxon>Sistotremastrales</taxon>
        <taxon>Sistotremastraceae</taxon>
        <taxon>Sistotremastrum</taxon>
    </lineage>
</organism>
<feature type="signal peptide" evidence="1">
    <location>
        <begin position="1"/>
        <end position="19"/>
    </location>
</feature>
<sequence>MISFVQHPFILWLAFSCKAQIRSTELSHMTASLREFARFRSDYRLSSMPWMTSLSMAVHICAKCFRILIESTSLPLRLRY</sequence>
<feature type="chain" id="PRO_5007873334" description="Secreted protein" evidence="1">
    <location>
        <begin position="20"/>
        <end position="80"/>
    </location>
</feature>
<keyword evidence="1" id="KW-0732">Signal</keyword>
<name>A0A166FJ30_9AGAM</name>
<gene>
    <name evidence="2" type="ORF">SISSUDRAFT_437666</name>
</gene>
<dbReference type="EMBL" id="KV428029">
    <property type="protein sequence ID" value="KZT40699.1"/>
    <property type="molecule type" value="Genomic_DNA"/>
</dbReference>
<proteinExistence type="predicted"/>
<reference evidence="2 3" key="1">
    <citation type="journal article" date="2016" name="Mol. Biol. Evol.">
        <title>Comparative Genomics of Early-Diverging Mushroom-Forming Fungi Provides Insights into the Origins of Lignocellulose Decay Capabilities.</title>
        <authorList>
            <person name="Nagy L.G."/>
            <person name="Riley R."/>
            <person name="Tritt A."/>
            <person name="Adam C."/>
            <person name="Daum C."/>
            <person name="Floudas D."/>
            <person name="Sun H."/>
            <person name="Yadav J.S."/>
            <person name="Pangilinan J."/>
            <person name="Larsson K.H."/>
            <person name="Matsuura K."/>
            <person name="Barry K."/>
            <person name="Labutti K."/>
            <person name="Kuo R."/>
            <person name="Ohm R.A."/>
            <person name="Bhattacharya S.S."/>
            <person name="Shirouzu T."/>
            <person name="Yoshinaga Y."/>
            <person name="Martin F.M."/>
            <person name="Grigoriev I.V."/>
            <person name="Hibbett D.S."/>
        </authorList>
    </citation>
    <scope>NUCLEOTIDE SEQUENCE [LARGE SCALE GENOMIC DNA]</scope>
    <source>
        <strain evidence="2 3">HHB10207 ss-3</strain>
    </source>
</reference>
<accession>A0A166FJ30</accession>
<protein>
    <recommendedName>
        <fullName evidence="4">Secreted protein</fullName>
    </recommendedName>
</protein>
<keyword evidence="3" id="KW-1185">Reference proteome</keyword>
<evidence type="ECO:0000256" key="1">
    <source>
        <dbReference type="SAM" id="SignalP"/>
    </source>
</evidence>
<evidence type="ECO:0000313" key="3">
    <source>
        <dbReference type="Proteomes" id="UP000076798"/>
    </source>
</evidence>
<evidence type="ECO:0000313" key="2">
    <source>
        <dbReference type="EMBL" id="KZT40699.1"/>
    </source>
</evidence>